<reference evidence="2" key="1">
    <citation type="submission" date="2021-06" db="EMBL/GenBank/DDBJ databases">
        <authorList>
            <person name="Hodson N. C."/>
            <person name="Mongue J. A."/>
            <person name="Jaron S. K."/>
        </authorList>
    </citation>
    <scope>NUCLEOTIDE SEQUENCE</scope>
</reference>
<sequence length="97" mass="11014">LALSSHADPCPTQKELTSHGATPWNKSNKTGSIPFMHLLTLTVVALPVPEEQLKVSYSQDIPMDFIYDIYEVMSDDKVPQGMYVRVLELLLLELQYY</sequence>
<evidence type="ECO:0000313" key="2">
    <source>
        <dbReference type="EMBL" id="CAG7815119.1"/>
    </source>
</evidence>
<comment type="caution">
    <text evidence="2">The sequence shown here is derived from an EMBL/GenBank/DDBJ whole genome shotgun (WGS) entry which is preliminary data.</text>
</comment>
<organism evidence="2 3">
    <name type="scientific">Allacma fusca</name>
    <dbReference type="NCBI Taxonomy" id="39272"/>
    <lineage>
        <taxon>Eukaryota</taxon>
        <taxon>Metazoa</taxon>
        <taxon>Ecdysozoa</taxon>
        <taxon>Arthropoda</taxon>
        <taxon>Hexapoda</taxon>
        <taxon>Collembola</taxon>
        <taxon>Symphypleona</taxon>
        <taxon>Sminthuridae</taxon>
        <taxon>Allacma</taxon>
    </lineage>
</organism>
<feature type="non-terminal residue" evidence="2">
    <location>
        <position position="97"/>
    </location>
</feature>
<feature type="region of interest" description="Disordered" evidence="1">
    <location>
        <begin position="1"/>
        <end position="25"/>
    </location>
</feature>
<dbReference type="EMBL" id="CAJVCH010336430">
    <property type="protein sequence ID" value="CAG7815119.1"/>
    <property type="molecule type" value="Genomic_DNA"/>
</dbReference>
<evidence type="ECO:0000313" key="3">
    <source>
        <dbReference type="Proteomes" id="UP000708208"/>
    </source>
</evidence>
<dbReference type="Proteomes" id="UP000708208">
    <property type="component" value="Unassembled WGS sequence"/>
</dbReference>
<dbReference type="AlphaFoldDB" id="A0A8J2L493"/>
<proteinExistence type="predicted"/>
<gene>
    <name evidence="2" type="ORF">AFUS01_LOCUS25818</name>
</gene>
<keyword evidence="3" id="KW-1185">Reference proteome</keyword>
<accession>A0A8J2L493</accession>
<feature type="non-terminal residue" evidence="2">
    <location>
        <position position="1"/>
    </location>
</feature>
<evidence type="ECO:0000256" key="1">
    <source>
        <dbReference type="SAM" id="MobiDB-lite"/>
    </source>
</evidence>
<protein>
    <submittedName>
        <fullName evidence="2">Uncharacterized protein</fullName>
    </submittedName>
</protein>
<name>A0A8J2L493_9HEXA</name>